<evidence type="ECO:0000313" key="12">
    <source>
        <dbReference type="Proteomes" id="UP001141950"/>
    </source>
</evidence>
<keyword evidence="9" id="KW-0812">Transmembrane</keyword>
<evidence type="ECO:0000313" key="11">
    <source>
        <dbReference type="EMBL" id="MCR2804124.1"/>
    </source>
</evidence>
<dbReference type="InterPro" id="IPR003594">
    <property type="entry name" value="HATPase_dom"/>
</dbReference>
<keyword evidence="4" id="KW-0808">Transferase</keyword>
<feature type="transmembrane region" description="Helical" evidence="9">
    <location>
        <begin position="167"/>
        <end position="186"/>
    </location>
</feature>
<feature type="domain" description="Histidine kinase" evidence="10">
    <location>
        <begin position="254"/>
        <end position="466"/>
    </location>
</feature>
<dbReference type="EMBL" id="JANIPJ010000005">
    <property type="protein sequence ID" value="MCR2804124.1"/>
    <property type="molecule type" value="Genomic_DNA"/>
</dbReference>
<evidence type="ECO:0000256" key="3">
    <source>
        <dbReference type="ARBA" id="ARBA00022553"/>
    </source>
</evidence>
<dbReference type="AlphaFoldDB" id="A0A9X2S898"/>
<dbReference type="PROSITE" id="PS50109">
    <property type="entry name" value="HIS_KIN"/>
    <property type="match status" value="1"/>
</dbReference>
<comment type="catalytic activity">
    <reaction evidence="1">
        <text>ATP + protein L-histidine = ADP + protein N-phospho-L-histidine.</text>
        <dbReference type="EC" id="2.7.13.3"/>
    </reaction>
</comment>
<proteinExistence type="predicted"/>
<dbReference type="Proteomes" id="UP001141950">
    <property type="component" value="Unassembled WGS sequence"/>
</dbReference>
<dbReference type="GO" id="GO:0005524">
    <property type="term" value="F:ATP binding"/>
    <property type="evidence" value="ECO:0007669"/>
    <property type="project" value="UniProtKB-KW"/>
</dbReference>
<feature type="transmembrane region" description="Helical" evidence="9">
    <location>
        <begin position="135"/>
        <end position="155"/>
    </location>
</feature>
<evidence type="ECO:0000256" key="1">
    <source>
        <dbReference type="ARBA" id="ARBA00000085"/>
    </source>
</evidence>
<keyword evidence="12" id="KW-1185">Reference proteome</keyword>
<dbReference type="SUPFAM" id="SSF55874">
    <property type="entry name" value="ATPase domain of HSP90 chaperone/DNA topoisomerase II/histidine kinase"/>
    <property type="match status" value="1"/>
</dbReference>
<organism evidence="11 12">
    <name type="scientific">Paenibacillus soyae</name>
    <dbReference type="NCBI Taxonomy" id="2969249"/>
    <lineage>
        <taxon>Bacteria</taxon>
        <taxon>Bacillati</taxon>
        <taxon>Bacillota</taxon>
        <taxon>Bacilli</taxon>
        <taxon>Bacillales</taxon>
        <taxon>Paenibacillaceae</taxon>
        <taxon>Paenibacillus</taxon>
    </lineage>
</organism>
<dbReference type="Gene3D" id="3.30.565.10">
    <property type="entry name" value="Histidine kinase-like ATPase, C-terminal domain"/>
    <property type="match status" value="1"/>
</dbReference>
<dbReference type="EC" id="2.7.13.3" evidence="2"/>
<reference evidence="11" key="1">
    <citation type="submission" date="2022-08" db="EMBL/GenBank/DDBJ databases">
        <title>The genomic sequence of strain Paenibacillus sp. SCIV0701.</title>
        <authorList>
            <person name="Zhao H."/>
        </authorList>
    </citation>
    <scope>NUCLEOTIDE SEQUENCE</scope>
    <source>
        <strain evidence="11">SCIV0701</strain>
    </source>
</reference>
<dbReference type="GO" id="GO:0000160">
    <property type="term" value="P:phosphorelay signal transduction system"/>
    <property type="evidence" value="ECO:0007669"/>
    <property type="project" value="UniProtKB-KW"/>
</dbReference>
<accession>A0A9X2S898</accession>
<keyword evidence="8" id="KW-0902">Two-component regulatory system</keyword>
<dbReference type="PANTHER" id="PTHR43065">
    <property type="entry name" value="SENSOR HISTIDINE KINASE"/>
    <property type="match status" value="1"/>
</dbReference>
<dbReference type="PANTHER" id="PTHR43065:SF10">
    <property type="entry name" value="PEROXIDE STRESS-ACTIVATED HISTIDINE KINASE MAK3"/>
    <property type="match status" value="1"/>
</dbReference>
<comment type="caution">
    <text evidence="11">The sequence shown here is derived from an EMBL/GenBank/DDBJ whole genome shotgun (WGS) entry which is preliminary data.</text>
</comment>
<evidence type="ECO:0000256" key="5">
    <source>
        <dbReference type="ARBA" id="ARBA00022741"/>
    </source>
</evidence>
<keyword evidence="7" id="KW-0067">ATP-binding</keyword>
<keyword evidence="3" id="KW-0597">Phosphoprotein</keyword>
<dbReference type="InterPro" id="IPR004358">
    <property type="entry name" value="Sig_transdc_His_kin-like_C"/>
</dbReference>
<dbReference type="SMART" id="SM00387">
    <property type="entry name" value="HATPase_c"/>
    <property type="match status" value="1"/>
</dbReference>
<feature type="transmembrane region" description="Helical" evidence="9">
    <location>
        <begin position="6"/>
        <end position="24"/>
    </location>
</feature>
<evidence type="ECO:0000259" key="10">
    <source>
        <dbReference type="PROSITE" id="PS50109"/>
    </source>
</evidence>
<feature type="transmembrane region" description="Helical" evidence="9">
    <location>
        <begin position="31"/>
        <end position="55"/>
    </location>
</feature>
<dbReference type="PRINTS" id="PR00344">
    <property type="entry name" value="BCTRLSENSOR"/>
</dbReference>
<sequence length="485" mass="53825">MEALYVLMFASMWTMGVVFLIYGFKKNFWIAMTLLTGGTASFAFSIHLAFMPLLLPLDVLTPFWSGLIYQVSVVAMSVYFYAFPFAAGMGGLWLGAVRSLPVKVLITAVMATPSVWLFVSHLQQDPWNSFTVGDFRWWSGFCFLFGGVMYAIAFIREPDSYLKRGKRRVAALFSTGTLWAFVSDFVGFRTLVMGEWSFELESNGTWQLNAIVILALVAGIIYSAAKYGILGVKVKLEKERLDSSMRALTMGVSILNHSIKNEIQKINYLTEKTQGYIQSGQLEKSQQTIEQVHAVTAHLLSMVGRIKDKADDIVLKEEAVSVDGLLAAVLKSMMPILESRAVKVELKQEDGGELVCDAMHMAETLSNLVHNAVDAMEETGGLLRIRSFKFKKHYVLEVKDNGSGIPKEHLARIFEPFYTTKKNTANHGLGLSYCVSVMRKHGGDLRIEESEAGKGTAIWLMFPVKRYTAMPATGVGQPAASVLHA</sequence>
<dbReference type="InterPro" id="IPR036890">
    <property type="entry name" value="HATPase_C_sf"/>
</dbReference>
<evidence type="ECO:0000256" key="7">
    <source>
        <dbReference type="ARBA" id="ARBA00022840"/>
    </source>
</evidence>
<dbReference type="InterPro" id="IPR005467">
    <property type="entry name" value="His_kinase_dom"/>
</dbReference>
<keyword evidence="6 11" id="KW-0418">Kinase</keyword>
<evidence type="ECO:0000256" key="2">
    <source>
        <dbReference type="ARBA" id="ARBA00012438"/>
    </source>
</evidence>
<feature type="transmembrane region" description="Helical" evidence="9">
    <location>
        <begin position="67"/>
        <end position="92"/>
    </location>
</feature>
<dbReference type="RefSeq" id="WP_257444948.1">
    <property type="nucleotide sequence ID" value="NZ_JANIPJ010000005.1"/>
</dbReference>
<name>A0A9X2S898_9BACL</name>
<keyword evidence="9" id="KW-0472">Membrane</keyword>
<feature type="transmembrane region" description="Helical" evidence="9">
    <location>
        <begin position="206"/>
        <end position="225"/>
    </location>
</feature>
<evidence type="ECO:0000256" key="9">
    <source>
        <dbReference type="SAM" id="Phobius"/>
    </source>
</evidence>
<evidence type="ECO:0000256" key="8">
    <source>
        <dbReference type="ARBA" id="ARBA00023012"/>
    </source>
</evidence>
<protein>
    <recommendedName>
        <fullName evidence="2">histidine kinase</fullName>
        <ecNumber evidence="2">2.7.13.3</ecNumber>
    </recommendedName>
</protein>
<feature type="transmembrane region" description="Helical" evidence="9">
    <location>
        <begin position="104"/>
        <end position="123"/>
    </location>
</feature>
<keyword evidence="5" id="KW-0547">Nucleotide-binding</keyword>
<keyword evidence="9" id="KW-1133">Transmembrane helix</keyword>
<evidence type="ECO:0000256" key="4">
    <source>
        <dbReference type="ARBA" id="ARBA00022679"/>
    </source>
</evidence>
<gene>
    <name evidence="11" type="ORF">NQZ67_09560</name>
</gene>
<evidence type="ECO:0000256" key="6">
    <source>
        <dbReference type="ARBA" id="ARBA00022777"/>
    </source>
</evidence>
<dbReference type="Pfam" id="PF02518">
    <property type="entry name" value="HATPase_c"/>
    <property type="match status" value="1"/>
</dbReference>
<dbReference type="GO" id="GO:0004673">
    <property type="term" value="F:protein histidine kinase activity"/>
    <property type="evidence" value="ECO:0007669"/>
    <property type="project" value="UniProtKB-EC"/>
</dbReference>